<dbReference type="AlphaFoldDB" id="K1WCG1"/>
<reference evidence="3 4" key="1">
    <citation type="journal article" date="2012" name="Eukaryot. Cell">
        <title>Genome sequence of the Trichosporon asahii environmental strain CBS 8904.</title>
        <authorList>
            <person name="Yang R.Y."/>
            <person name="Li H.T."/>
            <person name="Zhu H."/>
            <person name="Zhou G.P."/>
            <person name="Wang M."/>
            <person name="Wang L."/>
        </authorList>
    </citation>
    <scope>NUCLEOTIDE SEQUENCE [LARGE SCALE GENOMIC DNA]</scope>
    <source>
        <strain evidence="3 4">CBS 8904</strain>
    </source>
</reference>
<evidence type="ECO:0000256" key="1">
    <source>
        <dbReference type="SAM" id="MobiDB-lite"/>
    </source>
</evidence>
<sequence>MPLIPRDFGPMTEEQIAARMRPIKEFALGCIMSMIIIDTFLCAVFLMQSHRYWMVHSSDRWWIKMIVIAITFLGLFTTGPGSLSLTCLILIGFGASAGTKATFGRMQSSRDAHKTKVNHHAPHAPHARESAASPHPGRDVHGRVPDRPGQSVLQHAHGDPEQALHRGAVLLAECARHIRNPQRHHGLYGQCELAPSSKADKQHYPEQQSKAGPATVHVDVETETYETRVELPRPGLNRMQSAMGRQQHHALEKIEHSDEDEGESDTAVLRSDCGSNVKLTPPTPSDGSPPNTPGALAPHGYRTAPAQSEYNDDKGAGVA</sequence>
<dbReference type="HOGENOM" id="CLU_821803_0_0_1"/>
<evidence type="ECO:0000256" key="2">
    <source>
        <dbReference type="SAM" id="Phobius"/>
    </source>
</evidence>
<keyword evidence="4" id="KW-1185">Reference proteome</keyword>
<name>K1WCG1_TRIAC</name>
<feature type="region of interest" description="Disordered" evidence="1">
    <location>
        <begin position="107"/>
        <end position="156"/>
    </location>
</feature>
<organism evidence="3 4">
    <name type="scientific">Trichosporon asahii var. asahii (strain CBS 8904)</name>
    <name type="common">Yeast</name>
    <dbReference type="NCBI Taxonomy" id="1220162"/>
    <lineage>
        <taxon>Eukaryota</taxon>
        <taxon>Fungi</taxon>
        <taxon>Dikarya</taxon>
        <taxon>Basidiomycota</taxon>
        <taxon>Agaricomycotina</taxon>
        <taxon>Tremellomycetes</taxon>
        <taxon>Trichosporonales</taxon>
        <taxon>Trichosporonaceae</taxon>
        <taxon>Trichosporon</taxon>
    </lineage>
</organism>
<comment type="caution">
    <text evidence="3">The sequence shown here is derived from an EMBL/GenBank/DDBJ whole genome shotgun (WGS) entry which is preliminary data.</text>
</comment>
<keyword evidence="2" id="KW-1133">Transmembrane helix</keyword>
<dbReference type="InParanoid" id="K1WCG1"/>
<gene>
    <name evidence="3" type="ORF">A1Q2_06250</name>
</gene>
<accession>K1WCG1</accession>
<feature type="compositionally biased region" description="Basic and acidic residues" evidence="1">
    <location>
        <begin position="136"/>
        <end position="146"/>
    </location>
</feature>
<feature type="compositionally biased region" description="Basic residues" evidence="1">
    <location>
        <begin position="115"/>
        <end position="125"/>
    </location>
</feature>
<keyword evidence="2" id="KW-0812">Transmembrane</keyword>
<dbReference type="Proteomes" id="UP000006757">
    <property type="component" value="Unassembled WGS sequence"/>
</dbReference>
<evidence type="ECO:0000313" key="4">
    <source>
        <dbReference type="Proteomes" id="UP000006757"/>
    </source>
</evidence>
<dbReference type="STRING" id="1220162.K1WCG1"/>
<evidence type="ECO:0000313" key="3">
    <source>
        <dbReference type="EMBL" id="EKC99313.1"/>
    </source>
</evidence>
<keyword evidence="2" id="KW-0472">Membrane</keyword>
<feature type="transmembrane region" description="Helical" evidence="2">
    <location>
        <begin position="61"/>
        <end position="77"/>
    </location>
</feature>
<feature type="region of interest" description="Disordered" evidence="1">
    <location>
        <begin position="240"/>
        <end position="319"/>
    </location>
</feature>
<dbReference type="EMBL" id="AMBO01000372">
    <property type="protein sequence ID" value="EKC99313.1"/>
    <property type="molecule type" value="Genomic_DNA"/>
</dbReference>
<feature type="transmembrane region" description="Helical" evidence="2">
    <location>
        <begin position="26"/>
        <end position="49"/>
    </location>
</feature>
<protein>
    <submittedName>
        <fullName evidence="3">Uncharacterized protein</fullName>
    </submittedName>
</protein>
<proteinExistence type="predicted"/>